<evidence type="ECO:0000256" key="1">
    <source>
        <dbReference type="SAM" id="MobiDB-lite"/>
    </source>
</evidence>
<evidence type="ECO:0000313" key="3">
    <source>
        <dbReference type="EMBL" id="CAI5449245.1"/>
    </source>
</evidence>
<gene>
    <name evidence="3" type="ORF">CAMP_LOCUS11882</name>
</gene>
<dbReference type="OrthoDB" id="5820246at2759"/>
<keyword evidence="2" id="KW-0472">Membrane</keyword>
<reference evidence="3" key="1">
    <citation type="submission" date="2022-11" db="EMBL/GenBank/DDBJ databases">
        <authorList>
            <person name="Kikuchi T."/>
        </authorList>
    </citation>
    <scope>NUCLEOTIDE SEQUENCE</scope>
    <source>
        <strain evidence="3">PS1010</strain>
    </source>
</reference>
<feature type="compositionally biased region" description="Polar residues" evidence="1">
    <location>
        <begin position="34"/>
        <end position="43"/>
    </location>
</feature>
<dbReference type="AlphaFoldDB" id="A0A9P1N2R8"/>
<organism evidence="3 4">
    <name type="scientific">Caenorhabditis angaria</name>
    <dbReference type="NCBI Taxonomy" id="860376"/>
    <lineage>
        <taxon>Eukaryota</taxon>
        <taxon>Metazoa</taxon>
        <taxon>Ecdysozoa</taxon>
        <taxon>Nematoda</taxon>
        <taxon>Chromadorea</taxon>
        <taxon>Rhabditida</taxon>
        <taxon>Rhabditina</taxon>
        <taxon>Rhabditomorpha</taxon>
        <taxon>Rhabditoidea</taxon>
        <taxon>Rhabditidae</taxon>
        <taxon>Peloderinae</taxon>
        <taxon>Caenorhabditis</taxon>
    </lineage>
</organism>
<feature type="region of interest" description="Disordered" evidence="1">
    <location>
        <begin position="1"/>
        <end position="68"/>
    </location>
</feature>
<keyword evidence="4" id="KW-1185">Reference proteome</keyword>
<comment type="caution">
    <text evidence="3">The sequence shown here is derived from an EMBL/GenBank/DDBJ whole genome shotgun (WGS) entry which is preliminary data.</text>
</comment>
<sequence>MPSSRYDPLPGSIPPDSKNIEQYPVTKPAPGQLPNRNPTSPSRTVLIPKNDPSSSNSQPAFPLPKHPIGSIEPDEGGRKFASLIHQKHLSDREKILVDALNKYKNIGFKRVIAKYLLLLILCICGIMFTIYSIGCWSAHLELIEHLEVYDERYMKKHQRSKNASSVDMDCPIIGVIDKFWTPNSSYVDLFGKILSIISIRKIFHLVPKLYKAIKLRTVPQDEALNKIDETQKDLHGLAESFLETICE</sequence>
<protein>
    <submittedName>
        <fullName evidence="3">Uncharacterized protein</fullName>
    </submittedName>
</protein>
<dbReference type="EMBL" id="CANHGI010000004">
    <property type="protein sequence ID" value="CAI5449245.1"/>
    <property type="molecule type" value="Genomic_DNA"/>
</dbReference>
<accession>A0A9P1N2R8</accession>
<evidence type="ECO:0000313" key="4">
    <source>
        <dbReference type="Proteomes" id="UP001152747"/>
    </source>
</evidence>
<proteinExistence type="predicted"/>
<keyword evidence="2" id="KW-1133">Transmembrane helix</keyword>
<keyword evidence="2" id="KW-0812">Transmembrane</keyword>
<evidence type="ECO:0000256" key="2">
    <source>
        <dbReference type="SAM" id="Phobius"/>
    </source>
</evidence>
<dbReference type="Proteomes" id="UP001152747">
    <property type="component" value="Unassembled WGS sequence"/>
</dbReference>
<name>A0A9P1N2R8_9PELO</name>
<feature type="transmembrane region" description="Helical" evidence="2">
    <location>
        <begin position="112"/>
        <end position="133"/>
    </location>
</feature>